<dbReference type="EMBL" id="JAYMYS010000003">
    <property type="protein sequence ID" value="KAK7400362.1"/>
    <property type="molecule type" value="Genomic_DNA"/>
</dbReference>
<protein>
    <submittedName>
        <fullName evidence="1">Uncharacterized protein</fullName>
    </submittedName>
</protein>
<keyword evidence="2" id="KW-1185">Reference proteome</keyword>
<sequence>MQLGGTSRLDESVSTSTSWMNWDIFFAVICWRMALPKRSYASTAARRPSSSSTTEFAEKVQAVIRSIPS</sequence>
<comment type="caution">
    <text evidence="1">The sequence shown here is derived from an EMBL/GenBank/DDBJ whole genome shotgun (WGS) entry which is preliminary data.</text>
</comment>
<reference evidence="1 2" key="1">
    <citation type="submission" date="2024-01" db="EMBL/GenBank/DDBJ databases">
        <title>The genomes of 5 underutilized Papilionoideae crops provide insights into root nodulation and disease resistanc.</title>
        <authorList>
            <person name="Jiang F."/>
        </authorList>
    </citation>
    <scope>NUCLEOTIDE SEQUENCE [LARGE SCALE GENOMIC DNA]</scope>
    <source>
        <strain evidence="1">DUOXIRENSHENG_FW03</strain>
        <tissue evidence="1">Leaves</tissue>
    </source>
</reference>
<evidence type="ECO:0000313" key="1">
    <source>
        <dbReference type="EMBL" id="KAK7400362.1"/>
    </source>
</evidence>
<dbReference type="AlphaFoldDB" id="A0AAN9SM07"/>
<accession>A0AAN9SM07</accession>
<organism evidence="1 2">
    <name type="scientific">Psophocarpus tetragonolobus</name>
    <name type="common">Winged bean</name>
    <name type="synonym">Dolichos tetragonolobus</name>
    <dbReference type="NCBI Taxonomy" id="3891"/>
    <lineage>
        <taxon>Eukaryota</taxon>
        <taxon>Viridiplantae</taxon>
        <taxon>Streptophyta</taxon>
        <taxon>Embryophyta</taxon>
        <taxon>Tracheophyta</taxon>
        <taxon>Spermatophyta</taxon>
        <taxon>Magnoliopsida</taxon>
        <taxon>eudicotyledons</taxon>
        <taxon>Gunneridae</taxon>
        <taxon>Pentapetalae</taxon>
        <taxon>rosids</taxon>
        <taxon>fabids</taxon>
        <taxon>Fabales</taxon>
        <taxon>Fabaceae</taxon>
        <taxon>Papilionoideae</taxon>
        <taxon>50 kb inversion clade</taxon>
        <taxon>NPAAA clade</taxon>
        <taxon>indigoferoid/millettioid clade</taxon>
        <taxon>Phaseoleae</taxon>
        <taxon>Psophocarpus</taxon>
    </lineage>
</organism>
<dbReference type="Proteomes" id="UP001386955">
    <property type="component" value="Unassembled WGS sequence"/>
</dbReference>
<evidence type="ECO:0000313" key="2">
    <source>
        <dbReference type="Proteomes" id="UP001386955"/>
    </source>
</evidence>
<gene>
    <name evidence="1" type="ORF">VNO78_11568</name>
</gene>
<proteinExistence type="predicted"/>
<name>A0AAN9SM07_PSOTE</name>